<dbReference type="InterPro" id="IPR001138">
    <property type="entry name" value="Zn2Cys6_DnaBD"/>
</dbReference>
<dbReference type="InterPro" id="IPR050675">
    <property type="entry name" value="OAF3"/>
</dbReference>
<dbReference type="AlphaFoldDB" id="A0AA40E3B7"/>
<dbReference type="SMART" id="SM00066">
    <property type="entry name" value="GAL4"/>
    <property type="match status" value="1"/>
</dbReference>
<dbReference type="GO" id="GO:0045122">
    <property type="term" value="P:aflatoxin biosynthetic process"/>
    <property type="evidence" value="ECO:0007669"/>
    <property type="project" value="InterPro"/>
</dbReference>
<dbReference type="GO" id="GO:0000981">
    <property type="term" value="F:DNA-binding transcription factor activity, RNA polymerase II-specific"/>
    <property type="evidence" value="ECO:0007669"/>
    <property type="project" value="InterPro"/>
</dbReference>
<dbReference type="EMBL" id="JAUKUA010000002">
    <property type="protein sequence ID" value="KAK0725525.1"/>
    <property type="molecule type" value="Genomic_DNA"/>
</dbReference>
<dbReference type="InterPro" id="IPR013700">
    <property type="entry name" value="AflR"/>
</dbReference>
<keyword evidence="1" id="KW-0479">Metal-binding</keyword>
<dbReference type="PRINTS" id="PR00755">
    <property type="entry name" value="AFLATOXINBRP"/>
</dbReference>
<dbReference type="Pfam" id="PF08493">
    <property type="entry name" value="AflR"/>
    <property type="match status" value="1"/>
</dbReference>
<dbReference type="CDD" id="cd00067">
    <property type="entry name" value="GAL4"/>
    <property type="match status" value="1"/>
</dbReference>
<dbReference type="Proteomes" id="UP001172102">
    <property type="component" value="Unassembled WGS sequence"/>
</dbReference>
<keyword evidence="9" id="KW-1185">Reference proteome</keyword>
<sequence>MTSSHATTHPALQRTVTPKLRSSCNSCGLAKVRCDRSRPECRRCIDLGLQCVYGVSRKFGRPPRRKLPPILASEMTHDEPGLRFGDNPERPPEPNQNSLSFRLDNGPPLGFELFDPLQVSEWPQFDLATFGNNSIPEATPNGQDILGTEEPRNDTNPTPLGSHSCARESYEIFADLICPAPNLHAPDSNSNTVTANLDQVLHFNRKAIKRLSRLLECSCAKSGHRVMVHASIISRILIWYQQAAGLNCASQGSQTSQQPELDAPGEVISDASPSTSPSPSHCKASPQTLPQTTGFVVVDVPASLGTFGVEDEEMQASIRNHLVLSEAKKMSRLIDLFSSHLPSELSAGNAAGSLYVNTTAWLRHEYSSTIHDLQARRAALQNSLDS</sequence>
<dbReference type="GO" id="GO:0008270">
    <property type="term" value="F:zinc ion binding"/>
    <property type="evidence" value="ECO:0007669"/>
    <property type="project" value="InterPro"/>
</dbReference>
<protein>
    <recommendedName>
        <fullName evidence="7">Zn(2)-C6 fungal-type domain-containing protein</fullName>
    </recommendedName>
</protein>
<feature type="region of interest" description="Disordered" evidence="6">
    <location>
        <begin position="136"/>
        <end position="163"/>
    </location>
</feature>
<name>A0AA40E3B7_9PEZI</name>
<dbReference type="PROSITE" id="PS50048">
    <property type="entry name" value="ZN2_CY6_FUNGAL_2"/>
    <property type="match status" value="1"/>
</dbReference>
<keyword evidence="2" id="KW-0805">Transcription regulation</keyword>
<evidence type="ECO:0000313" key="9">
    <source>
        <dbReference type="Proteomes" id="UP001172102"/>
    </source>
</evidence>
<comment type="caution">
    <text evidence="8">The sequence shown here is derived from an EMBL/GenBank/DDBJ whole genome shotgun (WGS) entry which is preliminary data.</text>
</comment>
<organism evidence="8 9">
    <name type="scientific">Lasiosphaeris hirsuta</name>
    <dbReference type="NCBI Taxonomy" id="260670"/>
    <lineage>
        <taxon>Eukaryota</taxon>
        <taxon>Fungi</taxon>
        <taxon>Dikarya</taxon>
        <taxon>Ascomycota</taxon>
        <taxon>Pezizomycotina</taxon>
        <taxon>Sordariomycetes</taxon>
        <taxon>Sordariomycetidae</taxon>
        <taxon>Sordariales</taxon>
        <taxon>Lasiosphaeriaceae</taxon>
        <taxon>Lasiosphaeris</taxon>
    </lineage>
</organism>
<evidence type="ECO:0000256" key="4">
    <source>
        <dbReference type="ARBA" id="ARBA00023163"/>
    </source>
</evidence>
<evidence type="ECO:0000256" key="1">
    <source>
        <dbReference type="ARBA" id="ARBA00022723"/>
    </source>
</evidence>
<evidence type="ECO:0000256" key="5">
    <source>
        <dbReference type="ARBA" id="ARBA00023242"/>
    </source>
</evidence>
<accession>A0AA40E3B7</accession>
<evidence type="ECO:0000256" key="2">
    <source>
        <dbReference type="ARBA" id="ARBA00023015"/>
    </source>
</evidence>
<keyword evidence="3" id="KW-0238">DNA-binding</keyword>
<evidence type="ECO:0000256" key="3">
    <source>
        <dbReference type="ARBA" id="ARBA00023125"/>
    </source>
</evidence>
<keyword evidence="5" id="KW-0539">Nucleus</keyword>
<keyword evidence="4" id="KW-0804">Transcription</keyword>
<evidence type="ECO:0000313" key="8">
    <source>
        <dbReference type="EMBL" id="KAK0725525.1"/>
    </source>
</evidence>
<feature type="region of interest" description="Disordered" evidence="6">
    <location>
        <begin position="63"/>
        <end position="102"/>
    </location>
</feature>
<evidence type="ECO:0000256" key="6">
    <source>
        <dbReference type="SAM" id="MobiDB-lite"/>
    </source>
</evidence>
<dbReference type="Gene3D" id="4.10.240.10">
    <property type="entry name" value="Zn(2)-C6 fungal-type DNA-binding domain"/>
    <property type="match status" value="1"/>
</dbReference>
<dbReference type="GO" id="GO:0005634">
    <property type="term" value="C:nucleus"/>
    <property type="evidence" value="ECO:0007669"/>
    <property type="project" value="InterPro"/>
</dbReference>
<dbReference type="PANTHER" id="PTHR31069">
    <property type="entry name" value="OLEATE-ACTIVATED TRANSCRIPTION FACTOR 1-RELATED"/>
    <property type="match status" value="1"/>
</dbReference>
<dbReference type="PANTHER" id="PTHR31069:SF31">
    <property type="entry name" value="MONODICTYPHENONE CLUSTER TRANSCRIPTION FACTOR-RELATED"/>
    <property type="match status" value="1"/>
</dbReference>
<proteinExistence type="predicted"/>
<reference evidence="8" key="1">
    <citation type="submission" date="2023-06" db="EMBL/GenBank/DDBJ databases">
        <title>Genome-scale phylogeny and comparative genomics of the fungal order Sordariales.</title>
        <authorList>
            <consortium name="Lawrence Berkeley National Laboratory"/>
            <person name="Hensen N."/>
            <person name="Bonometti L."/>
            <person name="Westerberg I."/>
            <person name="Brannstrom I.O."/>
            <person name="Guillou S."/>
            <person name="Cros-Aarteil S."/>
            <person name="Calhoun S."/>
            <person name="Haridas S."/>
            <person name="Kuo A."/>
            <person name="Mondo S."/>
            <person name="Pangilinan J."/>
            <person name="Riley R."/>
            <person name="Labutti K."/>
            <person name="Andreopoulos B."/>
            <person name="Lipzen A."/>
            <person name="Chen C."/>
            <person name="Yanf M."/>
            <person name="Daum C."/>
            <person name="Ng V."/>
            <person name="Clum A."/>
            <person name="Steindorff A."/>
            <person name="Ohm R."/>
            <person name="Martin F."/>
            <person name="Silar P."/>
            <person name="Natvig D."/>
            <person name="Lalanne C."/>
            <person name="Gautier V."/>
            <person name="Ament-Velasquez S.L."/>
            <person name="Kruys A."/>
            <person name="Hutchinson M.I."/>
            <person name="Powell A.J."/>
            <person name="Barry K."/>
            <person name="Miller A.N."/>
            <person name="Grigoriev I.V."/>
            <person name="Debuchy R."/>
            <person name="Gladieux P."/>
            <person name="Thoren M.H."/>
            <person name="Johannesson H."/>
        </authorList>
    </citation>
    <scope>NUCLEOTIDE SEQUENCE</scope>
    <source>
        <strain evidence="8">SMH4607-1</strain>
    </source>
</reference>
<gene>
    <name evidence="8" type="ORF">B0H67DRAFT_551076</name>
</gene>
<feature type="compositionally biased region" description="Basic and acidic residues" evidence="6">
    <location>
        <begin position="75"/>
        <end position="92"/>
    </location>
</feature>
<feature type="region of interest" description="Disordered" evidence="6">
    <location>
        <begin position="251"/>
        <end position="288"/>
    </location>
</feature>
<evidence type="ECO:0000259" key="7">
    <source>
        <dbReference type="PROSITE" id="PS50048"/>
    </source>
</evidence>
<feature type="domain" description="Zn(2)-C6 fungal-type" evidence="7">
    <location>
        <begin position="23"/>
        <end position="53"/>
    </location>
</feature>
<dbReference type="InterPro" id="IPR036864">
    <property type="entry name" value="Zn2-C6_fun-type_DNA-bd_sf"/>
</dbReference>
<dbReference type="Pfam" id="PF00172">
    <property type="entry name" value="Zn_clus"/>
    <property type="match status" value="1"/>
</dbReference>
<dbReference type="GO" id="GO:0003677">
    <property type="term" value="F:DNA binding"/>
    <property type="evidence" value="ECO:0007669"/>
    <property type="project" value="UniProtKB-KW"/>
</dbReference>
<dbReference type="SUPFAM" id="SSF57701">
    <property type="entry name" value="Zn2/Cys6 DNA-binding domain"/>
    <property type="match status" value="1"/>
</dbReference>